<evidence type="ECO:0000256" key="6">
    <source>
        <dbReference type="ARBA" id="ARBA00022692"/>
    </source>
</evidence>
<comment type="subunit">
    <text evidence="9">Type II secretion is composed of four main components: the outer membrane complex, the inner membrane complex, the cytoplasmic secretion ATPase and the periplasm-spanning pseudopilus.</text>
</comment>
<gene>
    <name evidence="11" type="ORF">SAMN05421647_11452</name>
</gene>
<sequence>MTRIRQRGVTLLELLVALFIFAVAVGALLKVLGEQARIVETLEQRYFAQLVAHNHLAELRLQQTWPALGQRNQKRSLAGLDLRLVEDVTETDDPALRRVATRVYSADADLSNESPPLAEIQAFMGATP</sequence>
<dbReference type="PANTHER" id="PTHR38779:SF2">
    <property type="entry name" value="TYPE II SECRETION SYSTEM PROTEIN I-RELATED"/>
    <property type="match status" value="1"/>
</dbReference>
<comment type="PTM">
    <text evidence="9">Cleaved by prepilin peptidase.</text>
</comment>
<evidence type="ECO:0000313" key="12">
    <source>
        <dbReference type="Proteomes" id="UP000186895"/>
    </source>
</evidence>
<reference evidence="11 12" key="1">
    <citation type="submission" date="2017-01" db="EMBL/GenBank/DDBJ databases">
        <authorList>
            <person name="Mah S.A."/>
            <person name="Swanson W.J."/>
            <person name="Moy G.W."/>
            <person name="Vacquier V.D."/>
        </authorList>
    </citation>
    <scope>NUCLEOTIDE SEQUENCE [LARGE SCALE GENOMIC DNA]</scope>
    <source>
        <strain evidence="11 12">DSM 7027</strain>
    </source>
</reference>
<dbReference type="GO" id="GO:0015627">
    <property type="term" value="C:type II protein secretion system complex"/>
    <property type="evidence" value="ECO:0007669"/>
    <property type="project" value="UniProtKB-UniRule"/>
</dbReference>
<dbReference type="SUPFAM" id="SSF54523">
    <property type="entry name" value="Pili subunits"/>
    <property type="match status" value="1"/>
</dbReference>
<evidence type="ECO:0000313" key="11">
    <source>
        <dbReference type="EMBL" id="SIR02263.1"/>
    </source>
</evidence>
<dbReference type="GO" id="GO:0005886">
    <property type="term" value="C:plasma membrane"/>
    <property type="evidence" value="ECO:0007669"/>
    <property type="project" value="UniProtKB-SubCell"/>
</dbReference>
<keyword evidence="12" id="KW-1185">Reference proteome</keyword>
<dbReference type="InterPro" id="IPR010052">
    <property type="entry name" value="T2SS_protein-GspI"/>
</dbReference>
<keyword evidence="4 9" id="KW-0488">Methylation</keyword>
<protein>
    <recommendedName>
        <fullName evidence="9">Type II secretion system protein I</fullName>
        <shortName evidence="9">T2SS minor pseudopilin I</shortName>
    </recommendedName>
</protein>
<evidence type="ECO:0000259" key="10">
    <source>
        <dbReference type="Pfam" id="PF02501"/>
    </source>
</evidence>
<keyword evidence="6 9" id="KW-0812">Transmembrane</keyword>
<feature type="domain" description="Type II secretion system protein GspI C-terminal" evidence="10">
    <location>
        <begin position="42"/>
        <end position="124"/>
    </location>
</feature>
<evidence type="ECO:0000256" key="8">
    <source>
        <dbReference type="ARBA" id="ARBA00023136"/>
    </source>
</evidence>
<dbReference type="Proteomes" id="UP000186895">
    <property type="component" value="Unassembled WGS sequence"/>
</dbReference>
<evidence type="ECO:0000256" key="2">
    <source>
        <dbReference type="ARBA" id="ARBA00008358"/>
    </source>
</evidence>
<dbReference type="Pfam" id="PF07963">
    <property type="entry name" value="N_methyl"/>
    <property type="match status" value="1"/>
</dbReference>
<dbReference type="PROSITE" id="PS00409">
    <property type="entry name" value="PROKAR_NTER_METHYL"/>
    <property type="match status" value="1"/>
</dbReference>
<proteinExistence type="inferred from homology"/>
<keyword evidence="8 9" id="KW-0472">Membrane</keyword>
<dbReference type="STRING" id="49186.SAMN05421647_11452"/>
<organism evidence="11 12">
    <name type="scientific">Marinobacterium stanieri</name>
    <dbReference type="NCBI Taxonomy" id="49186"/>
    <lineage>
        <taxon>Bacteria</taxon>
        <taxon>Pseudomonadati</taxon>
        <taxon>Pseudomonadota</taxon>
        <taxon>Gammaproteobacteria</taxon>
        <taxon>Oceanospirillales</taxon>
        <taxon>Oceanospirillaceae</taxon>
        <taxon>Marinobacterium</taxon>
    </lineage>
</organism>
<accession>A0A1N6XIZ2</accession>
<dbReference type="NCBIfam" id="TIGR01707">
    <property type="entry name" value="gspI"/>
    <property type="match status" value="1"/>
</dbReference>
<dbReference type="EMBL" id="FTMN01000014">
    <property type="protein sequence ID" value="SIR02263.1"/>
    <property type="molecule type" value="Genomic_DNA"/>
</dbReference>
<evidence type="ECO:0000256" key="7">
    <source>
        <dbReference type="ARBA" id="ARBA00022989"/>
    </source>
</evidence>
<comment type="function">
    <text evidence="9">Component of the type II secretion system required for the energy-dependent secretion of extracellular factors such as proteases and toxins from the periplasm.</text>
</comment>
<dbReference type="AlphaFoldDB" id="A0A1N6XIZ2"/>
<evidence type="ECO:0000256" key="3">
    <source>
        <dbReference type="ARBA" id="ARBA00022475"/>
    </source>
</evidence>
<dbReference type="InterPro" id="IPR012902">
    <property type="entry name" value="N_methyl_site"/>
</dbReference>
<name>A0A1N6XIZ2_9GAMM</name>
<dbReference type="InterPro" id="IPR003413">
    <property type="entry name" value="T2SS_GspI_C"/>
</dbReference>
<keyword evidence="3" id="KW-1003">Cell membrane</keyword>
<dbReference type="Gene3D" id="3.30.1300.30">
    <property type="entry name" value="GSPII I/J protein-like"/>
    <property type="match status" value="1"/>
</dbReference>
<comment type="similarity">
    <text evidence="2 9">Belongs to the GSP I family.</text>
</comment>
<evidence type="ECO:0000256" key="5">
    <source>
        <dbReference type="ARBA" id="ARBA00022519"/>
    </source>
</evidence>
<keyword evidence="5 9" id="KW-0997">Cell inner membrane</keyword>
<keyword evidence="7 9" id="KW-1133">Transmembrane helix</keyword>
<evidence type="ECO:0000256" key="4">
    <source>
        <dbReference type="ARBA" id="ARBA00022481"/>
    </source>
</evidence>
<dbReference type="NCBIfam" id="TIGR02532">
    <property type="entry name" value="IV_pilin_GFxxxE"/>
    <property type="match status" value="1"/>
</dbReference>
<comment type="subcellular location">
    <subcellularLocation>
        <location evidence="1 9">Cell inner membrane</location>
        <topology evidence="1 9">Single-pass membrane protein</topology>
    </subcellularLocation>
</comment>
<evidence type="ECO:0000256" key="1">
    <source>
        <dbReference type="ARBA" id="ARBA00004377"/>
    </source>
</evidence>
<dbReference type="GO" id="GO:0015628">
    <property type="term" value="P:protein secretion by the type II secretion system"/>
    <property type="evidence" value="ECO:0007669"/>
    <property type="project" value="UniProtKB-UniRule"/>
</dbReference>
<evidence type="ECO:0000256" key="9">
    <source>
        <dbReference type="RuleBase" id="RU368030"/>
    </source>
</evidence>
<dbReference type="Pfam" id="PF02501">
    <property type="entry name" value="T2SSI"/>
    <property type="match status" value="1"/>
</dbReference>
<dbReference type="RefSeq" id="WP_076466302.1">
    <property type="nucleotide sequence ID" value="NZ_FTMN01000014.1"/>
</dbReference>
<feature type="transmembrane region" description="Helical" evidence="9">
    <location>
        <begin position="12"/>
        <end position="32"/>
    </location>
</feature>
<dbReference type="InterPro" id="IPR045584">
    <property type="entry name" value="Pilin-like"/>
</dbReference>
<dbReference type="PANTHER" id="PTHR38779">
    <property type="entry name" value="TYPE II SECRETION SYSTEM PROTEIN I-RELATED"/>
    <property type="match status" value="1"/>
</dbReference>